<feature type="chain" id="PRO_5001752617" description="RxLR effector protein" evidence="8">
    <location>
        <begin position="31"/>
        <end position="363"/>
    </location>
</feature>
<dbReference type="OrthoDB" id="2011998at2759"/>
<dbReference type="InterPro" id="IPR000086">
    <property type="entry name" value="NUDIX_hydrolase_dom"/>
</dbReference>
<comment type="domain">
    <text evidence="8">The RxLR-dEER motif acts to carry the protein into the host cell cytoplasm through binding to cell surface phosphatidylinositol-3-phosphate.</text>
</comment>
<proteinExistence type="inferred from homology"/>
<dbReference type="PROSITE" id="PS00893">
    <property type="entry name" value="NUDIX_BOX"/>
    <property type="match status" value="1"/>
</dbReference>
<dbReference type="PANTHER" id="PTHR12629">
    <property type="entry name" value="DIPHOSPHOINOSITOL POLYPHOSPHATE PHOSPHOHYDROLASE"/>
    <property type="match status" value="1"/>
</dbReference>
<dbReference type="Proteomes" id="UP000028582">
    <property type="component" value="Unassembled WGS sequence"/>
</dbReference>
<comment type="similarity">
    <text evidence="2 8">Belongs to the RxLR effector family.</text>
</comment>
<reference evidence="11 12" key="1">
    <citation type="submission" date="2013-11" db="EMBL/GenBank/DDBJ databases">
        <title>The Genome Sequence of Phytophthora parasitica P1976.</title>
        <authorList>
            <consortium name="The Broad Institute Genomics Platform"/>
            <person name="Russ C."/>
            <person name="Tyler B."/>
            <person name="Panabieres F."/>
            <person name="Shan W."/>
            <person name="Tripathy S."/>
            <person name="Grunwald N."/>
            <person name="Machado M."/>
            <person name="Johnson C.S."/>
            <person name="Walker B."/>
            <person name="Young S."/>
            <person name="Zeng Q."/>
            <person name="Gargeya S."/>
            <person name="Fitzgerald M."/>
            <person name="Haas B."/>
            <person name="Abouelleil A."/>
            <person name="Allen A.W."/>
            <person name="Alvarado L."/>
            <person name="Arachchi H.M."/>
            <person name="Berlin A.M."/>
            <person name="Chapman S.B."/>
            <person name="Gainer-Dewar J."/>
            <person name="Goldberg J."/>
            <person name="Griggs A."/>
            <person name="Gujja S."/>
            <person name="Hansen M."/>
            <person name="Howarth C."/>
            <person name="Imamovic A."/>
            <person name="Ireland A."/>
            <person name="Larimer J."/>
            <person name="McCowan C."/>
            <person name="Murphy C."/>
            <person name="Pearson M."/>
            <person name="Poon T.W."/>
            <person name="Priest M."/>
            <person name="Roberts A."/>
            <person name="Saif S."/>
            <person name="Shea T."/>
            <person name="Sisk P."/>
            <person name="Sykes S."/>
            <person name="Wortman J."/>
            <person name="Nusbaum C."/>
            <person name="Birren B."/>
        </authorList>
    </citation>
    <scope>NUCLEOTIDE SEQUENCE [LARGE SCALE GENOMIC DNA]</scope>
    <source>
        <strain evidence="11 12">P1976</strain>
    </source>
</reference>
<name>A0A080Z2K2_PHYNI</name>
<keyword evidence="6 7" id="KW-0378">Hydrolase</keyword>
<dbReference type="GO" id="GO:0016787">
    <property type="term" value="F:hydrolase activity"/>
    <property type="evidence" value="ECO:0007669"/>
    <property type="project" value="UniProtKB-KW"/>
</dbReference>
<dbReference type="Pfam" id="PF16810">
    <property type="entry name" value="RXLR"/>
    <property type="match status" value="1"/>
</dbReference>
<evidence type="ECO:0000256" key="4">
    <source>
        <dbReference type="ARBA" id="ARBA00022723"/>
    </source>
</evidence>
<evidence type="ECO:0000256" key="2">
    <source>
        <dbReference type="ARBA" id="ARBA00010400"/>
    </source>
</evidence>
<sequence>SRRLKPPHQSPPRTMHVLSILFVLVSTASVTCIATTTHADVTKVKLDAERLPRHFSSDYQLIKRSLRRHDLDEVAEILPKHEERGGLEKMDDAIAKVDDAVGMTGKINDVMGKTGKLALAAKWQTTLKMVTERAGLVKQLSEKYSMADELSLRTLRELANVDKQRAISPGTFNKNTGGGMRKYIEPFPGIKVAPKKYLEAHVGRGEQVYVNGKDRVLTAAVIGNGDDVLLISSSKKPNDWVIPKGGLDKGEKVQHAALREVIEEAGIQARLKQNLGTFTYKEGDKGYKFVAYSMDEIQRFDDWAESSRYRIVVRGYALKKSCWYLSGPNMLVNLYVDSNHRREEARSRASVDGRDSRGGRKEE</sequence>
<organism evidence="11 12">
    <name type="scientific">Phytophthora nicotianae P1976</name>
    <dbReference type="NCBI Taxonomy" id="1317066"/>
    <lineage>
        <taxon>Eukaryota</taxon>
        <taxon>Sar</taxon>
        <taxon>Stramenopiles</taxon>
        <taxon>Oomycota</taxon>
        <taxon>Peronosporomycetes</taxon>
        <taxon>Peronosporales</taxon>
        <taxon>Peronosporaceae</taxon>
        <taxon>Phytophthora</taxon>
    </lineage>
</organism>
<evidence type="ECO:0000313" key="12">
    <source>
        <dbReference type="Proteomes" id="UP000028582"/>
    </source>
</evidence>
<dbReference type="Gene3D" id="3.90.79.10">
    <property type="entry name" value="Nucleoside Triphosphate Pyrophosphohydrolase"/>
    <property type="match status" value="1"/>
</dbReference>
<accession>A0A080Z2K2</accession>
<evidence type="ECO:0000256" key="1">
    <source>
        <dbReference type="ARBA" id="ARBA00004613"/>
    </source>
</evidence>
<evidence type="ECO:0000256" key="6">
    <source>
        <dbReference type="ARBA" id="ARBA00022801"/>
    </source>
</evidence>
<dbReference type="GO" id="GO:0005737">
    <property type="term" value="C:cytoplasm"/>
    <property type="evidence" value="ECO:0007669"/>
    <property type="project" value="TreeGrafter"/>
</dbReference>
<gene>
    <name evidence="11" type="ORF">F444_20998</name>
</gene>
<evidence type="ECO:0000256" key="9">
    <source>
        <dbReference type="SAM" id="MobiDB-lite"/>
    </source>
</evidence>
<comment type="function">
    <text evidence="8">Effector that suppresses plant defense responses during pathogen infection.</text>
</comment>
<evidence type="ECO:0000313" key="11">
    <source>
        <dbReference type="EMBL" id="ETO60863.1"/>
    </source>
</evidence>
<dbReference type="Pfam" id="PF00293">
    <property type="entry name" value="NUDIX"/>
    <property type="match status" value="1"/>
</dbReference>
<evidence type="ECO:0000256" key="3">
    <source>
        <dbReference type="ARBA" id="ARBA00022525"/>
    </source>
</evidence>
<dbReference type="GO" id="GO:0005634">
    <property type="term" value="C:nucleus"/>
    <property type="evidence" value="ECO:0007669"/>
    <property type="project" value="TreeGrafter"/>
</dbReference>
<dbReference type="InterPro" id="IPR031825">
    <property type="entry name" value="RXLR"/>
</dbReference>
<dbReference type="InterPro" id="IPR015797">
    <property type="entry name" value="NUDIX_hydrolase-like_dom_sf"/>
</dbReference>
<evidence type="ECO:0000256" key="5">
    <source>
        <dbReference type="ARBA" id="ARBA00022729"/>
    </source>
</evidence>
<feature type="signal peptide" evidence="8">
    <location>
        <begin position="1"/>
        <end position="30"/>
    </location>
</feature>
<dbReference type="AlphaFoldDB" id="A0A080Z2K2"/>
<dbReference type="PRINTS" id="PR00502">
    <property type="entry name" value="NUDIXFAMILY"/>
</dbReference>
<dbReference type="InterPro" id="IPR020476">
    <property type="entry name" value="Nudix_hydrolase"/>
</dbReference>
<feature type="region of interest" description="Disordered" evidence="9">
    <location>
        <begin position="343"/>
        <end position="363"/>
    </location>
</feature>
<keyword evidence="5 8" id="KW-0732">Signal</keyword>
<dbReference type="PANTHER" id="PTHR12629:SF0">
    <property type="entry name" value="DIPHOSPHOINOSITOL-POLYPHOSPHATE DIPHOSPHATASE"/>
    <property type="match status" value="1"/>
</dbReference>
<keyword evidence="4" id="KW-0479">Metal-binding</keyword>
<feature type="non-terminal residue" evidence="11">
    <location>
        <position position="1"/>
    </location>
</feature>
<dbReference type="SUPFAM" id="SSF55811">
    <property type="entry name" value="Nudix"/>
    <property type="match status" value="1"/>
</dbReference>
<protein>
    <recommendedName>
        <fullName evidence="8">RxLR effector protein</fullName>
    </recommendedName>
</protein>
<comment type="subcellular location">
    <subcellularLocation>
        <location evidence="1 8">Secreted</location>
    </subcellularLocation>
</comment>
<dbReference type="GO" id="GO:0046872">
    <property type="term" value="F:metal ion binding"/>
    <property type="evidence" value="ECO:0007669"/>
    <property type="project" value="UniProtKB-KW"/>
</dbReference>
<evidence type="ECO:0000259" key="10">
    <source>
        <dbReference type="PROSITE" id="PS51462"/>
    </source>
</evidence>
<comment type="caution">
    <text evidence="11">The sequence shown here is derived from an EMBL/GenBank/DDBJ whole genome shotgun (WGS) entry which is preliminary data.</text>
</comment>
<keyword evidence="3 8" id="KW-0964">Secreted</keyword>
<evidence type="ECO:0000256" key="7">
    <source>
        <dbReference type="RuleBase" id="RU003476"/>
    </source>
</evidence>
<feature type="domain" description="Nudix hydrolase" evidence="10">
    <location>
        <begin position="213"/>
        <end position="335"/>
    </location>
</feature>
<dbReference type="InterPro" id="IPR020084">
    <property type="entry name" value="NUDIX_hydrolase_CS"/>
</dbReference>
<evidence type="ECO:0000256" key="8">
    <source>
        <dbReference type="RuleBase" id="RU367124"/>
    </source>
</evidence>
<comment type="similarity">
    <text evidence="7">Belongs to the Nudix hydrolase family.</text>
</comment>
<dbReference type="PROSITE" id="PS51462">
    <property type="entry name" value="NUDIX"/>
    <property type="match status" value="1"/>
</dbReference>
<dbReference type="EMBL" id="ANJA01003863">
    <property type="protein sequence ID" value="ETO60863.1"/>
    <property type="molecule type" value="Genomic_DNA"/>
</dbReference>